<reference evidence="2" key="1">
    <citation type="journal article" date="2021" name="PeerJ">
        <title>Extensive microbial diversity within the chicken gut microbiome revealed by metagenomics and culture.</title>
        <authorList>
            <person name="Gilroy R."/>
            <person name="Ravi A."/>
            <person name="Getino M."/>
            <person name="Pursley I."/>
            <person name="Horton D.L."/>
            <person name="Alikhan N.F."/>
            <person name="Baker D."/>
            <person name="Gharbi K."/>
            <person name="Hall N."/>
            <person name="Watson M."/>
            <person name="Adriaenssens E.M."/>
            <person name="Foster-Nyarko E."/>
            <person name="Jarju S."/>
            <person name="Secka A."/>
            <person name="Antonio M."/>
            <person name="Oren A."/>
            <person name="Chaudhuri R.R."/>
            <person name="La Ragione R."/>
            <person name="Hildebrand F."/>
            <person name="Pallen M.J."/>
        </authorList>
    </citation>
    <scope>NUCLEOTIDE SEQUENCE</scope>
    <source>
        <strain evidence="2">ChiGjej1B1-14440</strain>
    </source>
</reference>
<proteinExistence type="inferred from homology"/>
<dbReference type="InterPro" id="IPR001015">
    <property type="entry name" value="Ferrochelatase"/>
</dbReference>
<accession>A0A9D1XLG5</accession>
<protein>
    <submittedName>
        <fullName evidence="2">Ferrochelatase</fullName>
        <ecNumber evidence="2">4.99.1.1</ecNumber>
    </submittedName>
</protein>
<dbReference type="PANTHER" id="PTHR11108:SF1">
    <property type="entry name" value="FERROCHELATASE, MITOCHONDRIAL"/>
    <property type="match status" value="1"/>
</dbReference>
<organism evidence="2 3">
    <name type="scientific">Candidatus Erysipelatoclostridium merdavium</name>
    <dbReference type="NCBI Taxonomy" id="2838566"/>
    <lineage>
        <taxon>Bacteria</taxon>
        <taxon>Bacillati</taxon>
        <taxon>Bacillota</taxon>
        <taxon>Erysipelotrichia</taxon>
        <taxon>Erysipelotrichales</taxon>
        <taxon>Erysipelotrichales incertae sedis</taxon>
    </lineage>
</organism>
<dbReference type="PANTHER" id="PTHR11108">
    <property type="entry name" value="FERROCHELATASE"/>
    <property type="match status" value="1"/>
</dbReference>
<comment type="caution">
    <text evidence="2">The sequence shown here is derived from an EMBL/GenBank/DDBJ whole genome shotgun (WGS) entry which is preliminary data.</text>
</comment>
<dbReference type="AlphaFoldDB" id="A0A9D1XLG5"/>
<name>A0A9D1XLG5_9FIRM</name>
<evidence type="ECO:0000256" key="1">
    <source>
        <dbReference type="RuleBase" id="RU004185"/>
    </source>
</evidence>
<dbReference type="GO" id="GO:0004325">
    <property type="term" value="F:ferrochelatase activity"/>
    <property type="evidence" value="ECO:0007669"/>
    <property type="project" value="InterPro"/>
</dbReference>
<dbReference type="Proteomes" id="UP000886724">
    <property type="component" value="Unassembled WGS sequence"/>
</dbReference>
<evidence type="ECO:0000313" key="3">
    <source>
        <dbReference type="Proteomes" id="UP000886724"/>
    </source>
</evidence>
<dbReference type="SUPFAM" id="SSF53800">
    <property type="entry name" value="Chelatase"/>
    <property type="match status" value="1"/>
</dbReference>
<dbReference type="GO" id="GO:0006783">
    <property type="term" value="P:heme biosynthetic process"/>
    <property type="evidence" value="ECO:0007669"/>
    <property type="project" value="InterPro"/>
</dbReference>
<sequence>MSCPKWLTPATDDLIKNLPQQNVKKLLVVAPGFIVDCLETLEELEQENKSYFLQAGGKAFYYLPPYNDDSTFAQLVQSLL</sequence>
<dbReference type="Pfam" id="PF00762">
    <property type="entry name" value="Ferrochelatase"/>
    <property type="match status" value="1"/>
</dbReference>
<gene>
    <name evidence="2" type="ORF">H9980_05530</name>
</gene>
<dbReference type="Gene3D" id="3.40.50.1400">
    <property type="match status" value="2"/>
</dbReference>
<reference evidence="2" key="2">
    <citation type="submission" date="2021-04" db="EMBL/GenBank/DDBJ databases">
        <authorList>
            <person name="Gilroy R."/>
        </authorList>
    </citation>
    <scope>NUCLEOTIDE SEQUENCE</scope>
    <source>
        <strain evidence="2">ChiGjej1B1-14440</strain>
    </source>
</reference>
<dbReference type="EMBL" id="DXET01000125">
    <property type="protein sequence ID" value="HIX81420.1"/>
    <property type="molecule type" value="Genomic_DNA"/>
</dbReference>
<evidence type="ECO:0000313" key="2">
    <source>
        <dbReference type="EMBL" id="HIX81420.1"/>
    </source>
</evidence>
<keyword evidence="2" id="KW-0456">Lyase</keyword>
<dbReference type="EC" id="4.99.1.1" evidence="2"/>
<comment type="similarity">
    <text evidence="1">Belongs to the ferrochelatase family.</text>
</comment>